<proteinExistence type="inferred from homology"/>
<dbReference type="InterPro" id="IPR011060">
    <property type="entry name" value="RibuloseP-bd_barrel"/>
</dbReference>
<dbReference type="Proteomes" id="UP000257080">
    <property type="component" value="Unassembled WGS sequence"/>
</dbReference>
<dbReference type="Pfam" id="PF03437">
    <property type="entry name" value="BtpA"/>
    <property type="match status" value="1"/>
</dbReference>
<comment type="caution">
    <text evidence="2">The sequence shown here is derived from an EMBL/GenBank/DDBJ whole genome shotgun (WGS) entry which is preliminary data.</text>
</comment>
<evidence type="ECO:0008006" key="4">
    <source>
        <dbReference type="Google" id="ProtNLM"/>
    </source>
</evidence>
<evidence type="ECO:0000313" key="2">
    <source>
        <dbReference type="EMBL" id="RFA25079.1"/>
    </source>
</evidence>
<gene>
    <name evidence="2" type="ORF">B7R25_16150</name>
</gene>
<dbReference type="AlphaFoldDB" id="A0A3E0W8M4"/>
<dbReference type="SUPFAM" id="SSF51366">
    <property type="entry name" value="Ribulose-phoshate binding barrel"/>
    <property type="match status" value="1"/>
</dbReference>
<comment type="similarity">
    <text evidence="1">Belongs to the BtpA family.</text>
</comment>
<evidence type="ECO:0000313" key="3">
    <source>
        <dbReference type="Proteomes" id="UP000257080"/>
    </source>
</evidence>
<evidence type="ECO:0000256" key="1">
    <source>
        <dbReference type="ARBA" id="ARBA00006007"/>
    </source>
</evidence>
<reference evidence="2 3" key="1">
    <citation type="submission" date="2017-04" db="EMBL/GenBank/DDBJ databases">
        <title>Comparative genome analysis of Subtercola boreus.</title>
        <authorList>
            <person name="Cho Y.-J."/>
            <person name="Cho A."/>
            <person name="Kim O.-S."/>
            <person name="Lee J.-I."/>
        </authorList>
    </citation>
    <scope>NUCLEOTIDE SEQUENCE [LARGE SCALE GENOMIC DNA]</scope>
    <source>
        <strain evidence="2 3">P28004</strain>
    </source>
</reference>
<dbReference type="EMBL" id="NBXE01000035">
    <property type="protein sequence ID" value="RFA25079.1"/>
    <property type="molecule type" value="Genomic_DNA"/>
</dbReference>
<name>A0A3E0W8M4_9MICO</name>
<protein>
    <recommendedName>
        <fullName evidence="4">Phosphorybosylanthranilate isomerase</fullName>
    </recommendedName>
</protein>
<dbReference type="OrthoDB" id="5018379at2"/>
<accession>A0A3E0W8M4</accession>
<dbReference type="InterPro" id="IPR005137">
    <property type="entry name" value="BtpA"/>
</dbReference>
<dbReference type="PANTHER" id="PTHR21381:SF3">
    <property type="entry name" value="SGC REGION PROTEIN SGCQ-RELATED"/>
    <property type="match status" value="1"/>
</dbReference>
<sequence>MIQEGRMASFRLVAVLHLPPLPGAANYAGASVREAAERAAADARVLARCGFTDMMIQDASDNPQADRVGAATVAAMSVIGSAVRQAVSIPIGVVVGHNDGPSAVAIAHAIDAQFVRVKVLTGVSAGPTGFIEGCSLDVALMKRMLGSSVEVWADAHEATSLALAGTTDWAAAEARSFGAADRVIVTRDSGVADALDDIARLRDRFGDERLDLIVGGRVTGATLVAAMDGSDGAILGSVLKTGSGHDARIDPVAAEALGGTYLRHAASDRGTGRATSTVLQTEGSLS</sequence>
<dbReference type="PANTHER" id="PTHR21381">
    <property type="entry name" value="ZGC:162297"/>
    <property type="match status" value="1"/>
</dbReference>
<organism evidence="2 3">
    <name type="scientific">Subtercola boreus</name>
    <dbReference type="NCBI Taxonomy" id="120213"/>
    <lineage>
        <taxon>Bacteria</taxon>
        <taxon>Bacillati</taxon>
        <taxon>Actinomycetota</taxon>
        <taxon>Actinomycetes</taxon>
        <taxon>Micrococcales</taxon>
        <taxon>Microbacteriaceae</taxon>
        <taxon>Subtercola</taxon>
    </lineage>
</organism>